<keyword evidence="1" id="KW-0732">Signal</keyword>
<dbReference type="EMBL" id="JAGGNH010000007">
    <property type="protein sequence ID" value="KAJ0967872.1"/>
    <property type="molecule type" value="Genomic_DNA"/>
</dbReference>
<evidence type="ECO:0000313" key="3">
    <source>
        <dbReference type="Proteomes" id="UP001085076"/>
    </source>
</evidence>
<gene>
    <name evidence="2" type="ORF">J5N97_024789</name>
</gene>
<dbReference type="CDD" id="cd02972">
    <property type="entry name" value="DsbA_family"/>
    <property type="match status" value="1"/>
</dbReference>
<proteinExistence type="predicted"/>
<feature type="chain" id="PRO_5039358569" description="Thioredoxin-like fold domain-containing protein" evidence="1">
    <location>
        <begin position="18"/>
        <end position="197"/>
    </location>
</feature>
<dbReference type="Proteomes" id="UP001085076">
    <property type="component" value="Miscellaneous, Linkage group lg07"/>
</dbReference>
<dbReference type="SUPFAM" id="SSF52833">
    <property type="entry name" value="Thioredoxin-like"/>
    <property type="match status" value="1"/>
</dbReference>
<evidence type="ECO:0000313" key="2">
    <source>
        <dbReference type="EMBL" id="KAJ0967872.1"/>
    </source>
</evidence>
<organism evidence="2 3">
    <name type="scientific">Dioscorea zingiberensis</name>
    <dbReference type="NCBI Taxonomy" id="325984"/>
    <lineage>
        <taxon>Eukaryota</taxon>
        <taxon>Viridiplantae</taxon>
        <taxon>Streptophyta</taxon>
        <taxon>Embryophyta</taxon>
        <taxon>Tracheophyta</taxon>
        <taxon>Spermatophyta</taxon>
        <taxon>Magnoliopsida</taxon>
        <taxon>Liliopsida</taxon>
        <taxon>Dioscoreales</taxon>
        <taxon>Dioscoreaceae</taxon>
        <taxon>Dioscorea</taxon>
    </lineage>
</organism>
<dbReference type="OrthoDB" id="37297at2759"/>
<reference evidence="2" key="1">
    <citation type="submission" date="2021-03" db="EMBL/GenBank/DDBJ databases">
        <authorList>
            <person name="Li Z."/>
            <person name="Yang C."/>
        </authorList>
    </citation>
    <scope>NUCLEOTIDE SEQUENCE</scope>
    <source>
        <strain evidence="2">Dzin_1.0</strain>
        <tissue evidence="2">Leaf</tissue>
    </source>
</reference>
<protein>
    <recommendedName>
        <fullName evidence="4">Thioredoxin-like fold domain-containing protein</fullName>
    </recommendedName>
</protein>
<sequence length="197" mass="22151">MVLLVVLILSLVLCSIAVSVAQIKLPRKYDGFPYSDDEAGEGSIMVEAFLDPLCPDSKDSWSPLKQALHYYSPNVSLIVHPFPLPYHSNSYIASRALHIANKINSSTTFPLLELFFRFQEKYYNDQTLNMTRASIINDITNLAILAVGNSSLLAFKDGFKDPETNTAQIISFKEEEEIPRTRKKDQAIPRILVGLRT</sequence>
<dbReference type="AlphaFoldDB" id="A0A9D5C8K2"/>
<accession>A0A9D5C8K2</accession>
<feature type="signal peptide" evidence="1">
    <location>
        <begin position="1"/>
        <end position="17"/>
    </location>
</feature>
<name>A0A9D5C8K2_9LILI</name>
<dbReference type="Gene3D" id="3.40.30.10">
    <property type="entry name" value="Glutaredoxin"/>
    <property type="match status" value="1"/>
</dbReference>
<reference evidence="2" key="2">
    <citation type="journal article" date="2022" name="Hortic Res">
        <title>The genome of Dioscorea zingiberensis sheds light on the biosynthesis, origin and evolution of the medicinally important diosgenin saponins.</title>
        <authorList>
            <person name="Li Y."/>
            <person name="Tan C."/>
            <person name="Li Z."/>
            <person name="Guo J."/>
            <person name="Li S."/>
            <person name="Chen X."/>
            <person name="Wang C."/>
            <person name="Dai X."/>
            <person name="Yang H."/>
            <person name="Song W."/>
            <person name="Hou L."/>
            <person name="Xu J."/>
            <person name="Tong Z."/>
            <person name="Xu A."/>
            <person name="Yuan X."/>
            <person name="Wang W."/>
            <person name="Yang Q."/>
            <person name="Chen L."/>
            <person name="Sun Z."/>
            <person name="Wang K."/>
            <person name="Pan B."/>
            <person name="Chen J."/>
            <person name="Bao Y."/>
            <person name="Liu F."/>
            <person name="Qi X."/>
            <person name="Gang D.R."/>
            <person name="Wen J."/>
            <person name="Li J."/>
        </authorList>
    </citation>
    <scope>NUCLEOTIDE SEQUENCE</scope>
    <source>
        <strain evidence="2">Dzin_1.0</strain>
    </source>
</reference>
<evidence type="ECO:0008006" key="4">
    <source>
        <dbReference type="Google" id="ProtNLM"/>
    </source>
</evidence>
<comment type="caution">
    <text evidence="2">The sequence shown here is derived from an EMBL/GenBank/DDBJ whole genome shotgun (WGS) entry which is preliminary data.</text>
</comment>
<keyword evidence="3" id="KW-1185">Reference proteome</keyword>
<evidence type="ECO:0000256" key="1">
    <source>
        <dbReference type="SAM" id="SignalP"/>
    </source>
</evidence>
<dbReference type="PANTHER" id="PTHR33875:SF2">
    <property type="entry name" value="ACR183CP"/>
    <property type="match status" value="1"/>
</dbReference>
<dbReference type="PANTHER" id="PTHR33875">
    <property type="entry name" value="OS09G0542200 PROTEIN"/>
    <property type="match status" value="1"/>
</dbReference>
<dbReference type="InterPro" id="IPR036249">
    <property type="entry name" value="Thioredoxin-like_sf"/>
</dbReference>